<sequence length="78" mass="8708">MKFPGRSVPTVRPRSLRADDPLCDLGERIAHRDWLFDPGEVPRLGDDAPDHVVCLEAFGLPQLLRNDAIGRAADDECR</sequence>
<proteinExistence type="predicted"/>
<name>A0A7I7LHR5_9MYCO</name>
<gene>
    <name evidence="1" type="ORF">MSHO_42640</name>
</gene>
<dbReference type="EMBL" id="AP022572">
    <property type="protein sequence ID" value="BBX58919.1"/>
    <property type="molecule type" value="Genomic_DNA"/>
</dbReference>
<reference evidence="1 2" key="1">
    <citation type="journal article" date="2019" name="Emerg. Microbes Infect.">
        <title>Comprehensive subspecies identification of 175 nontuberculous mycobacteria species based on 7547 genomic profiles.</title>
        <authorList>
            <person name="Matsumoto Y."/>
            <person name="Kinjo T."/>
            <person name="Motooka D."/>
            <person name="Nabeya D."/>
            <person name="Jung N."/>
            <person name="Uechi K."/>
            <person name="Horii T."/>
            <person name="Iida T."/>
            <person name="Fujita J."/>
            <person name="Nakamura S."/>
        </authorList>
    </citation>
    <scope>NUCLEOTIDE SEQUENCE [LARGE SCALE GENOMIC DNA]</scope>
    <source>
        <strain evidence="1 2">JCM 12657</strain>
    </source>
</reference>
<evidence type="ECO:0000313" key="1">
    <source>
        <dbReference type="EMBL" id="BBX58919.1"/>
    </source>
</evidence>
<evidence type="ECO:0000313" key="2">
    <source>
        <dbReference type="Proteomes" id="UP000467164"/>
    </source>
</evidence>
<protein>
    <submittedName>
        <fullName evidence="1">Uncharacterized protein</fullName>
    </submittedName>
</protein>
<dbReference type="KEGG" id="msho:MSHO_42640"/>
<keyword evidence="2" id="KW-1185">Reference proteome</keyword>
<dbReference type="Proteomes" id="UP000467164">
    <property type="component" value="Chromosome"/>
</dbReference>
<dbReference type="AlphaFoldDB" id="A0A7I7LHR5"/>
<accession>A0A7I7LHR5</accession>
<organism evidence="1 2">
    <name type="scientific">Mycobacterium shottsii</name>
    <dbReference type="NCBI Taxonomy" id="133549"/>
    <lineage>
        <taxon>Bacteria</taxon>
        <taxon>Bacillati</taxon>
        <taxon>Actinomycetota</taxon>
        <taxon>Actinomycetes</taxon>
        <taxon>Mycobacteriales</taxon>
        <taxon>Mycobacteriaceae</taxon>
        <taxon>Mycobacterium</taxon>
        <taxon>Mycobacterium ulcerans group</taxon>
    </lineage>
</organism>